<dbReference type="OrthoDB" id="5245144at2759"/>
<feature type="region of interest" description="Disordered" evidence="1">
    <location>
        <begin position="32"/>
        <end position="57"/>
    </location>
</feature>
<feature type="region of interest" description="Disordered" evidence="1">
    <location>
        <begin position="163"/>
        <end position="231"/>
    </location>
</feature>
<feature type="compositionally biased region" description="Low complexity" evidence="1">
    <location>
        <begin position="451"/>
        <end position="460"/>
    </location>
</feature>
<feature type="compositionally biased region" description="Polar residues" evidence="1">
    <location>
        <begin position="179"/>
        <end position="205"/>
    </location>
</feature>
<feature type="compositionally biased region" description="Polar residues" evidence="1">
    <location>
        <begin position="611"/>
        <end position="639"/>
    </location>
</feature>
<gene>
    <name evidence="2" type="ORF">DHEL01_v208847</name>
</gene>
<protein>
    <submittedName>
        <fullName evidence="2">Uncharacterized protein</fullName>
    </submittedName>
</protein>
<evidence type="ECO:0000313" key="2">
    <source>
        <dbReference type="EMBL" id="POS72760.1"/>
    </source>
</evidence>
<feature type="compositionally biased region" description="Low complexity" evidence="1">
    <location>
        <begin position="504"/>
        <end position="516"/>
    </location>
</feature>
<organism evidence="2 3">
    <name type="scientific">Diaporthe helianthi</name>
    <dbReference type="NCBI Taxonomy" id="158607"/>
    <lineage>
        <taxon>Eukaryota</taxon>
        <taxon>Fungi</taxon>
        <taxon>Dikarya</taxon>
        <taxon>Ascomycota</taxon>
        <taxon>Pezizomycotina</taxon>
        <taxon>Sordariomycetes</taxon>
        <taxon>Sordariomycetidae</taxon>
        <taxon>Diaporthales</taxon>
        <taxon>Diaporthaceae</taxon>
        <taxon>Diaporthe</taxon>
    </lineage>
</organism>
<feature type="region of interest" description="Disordered" evidence="1">
    <location>
        <begin position="409"/>
        <end position="580"/>
    </location>
</feature>
<evidence type="ECO:0000313" key="3">
    <source>
        <dbReference type="Proteomes" id="UP000094444"/>
    </source>
</evidence>
<name>A0A2P5HR68_DIAHE</name>
<keyword evidence="3" id="KW-1185">Reference proteome</keyword>
<feature type="compositionally biased region" description="Basic residues" evidence="1">
    <location>
        <begin position="409"/>
        <end position="420"/>
    </location>
</feature>
<comment type="caution">
    <text evidence="2">The sequence shown here is derived from an EMBL/GenBank/DDBJ whole genome shotgun (WGS) entry which is preliminary data.</text>
</comment>
<dbReference type="InParanoid" id="A0A2P5HR68"/>
<proteinExistence type="predicted"/>
<feature type="compositionally biased region" description="Polar residues" evidence="1">
    <location>
        <begin position="517"/>
        <end position="549"/>
    </location>
</feature>
<dbReference type="Proteomes" id="UP000094444">
    <property type="component" value="Unassembled WGS sequence"/>
</dbReference>
<dbReference type="EMBL" id="MAVT02000932">
    <property type="protein sequence ID" value="POS72760.1"/>
    <property type="molecule type" value="Genomic_DNA"/>
</dbReference>
<sequence length="659" mass="71824">MPTQTDGTQAPPRLADHQTIVNVFNFYGANPTMPADNNNNQTPAMPRAARGTNQGEQSAAQGNVLFAKFDPVHGDQDMNDNVLIRSQPGSLRLVQVGAQQPAVQRKHVERLLKILRAQNDLFAEMELPANAQRLLRVFGPNPFAMDGLLEICYAVNHQHAQNQQLVPQGGARQAHKNLGTPSVNSDDTIPQSPQRNDQDQHSNVPASPIQAGSPPNFAIPNADQPSSSTGVTEAIQNHVAALLKQPATTYKGHIKDDHDLALYKEAVWRAQRKENGIGGKCQGYPDDHAGKEQVVRRIFNAIHHTEGEQDPATEQGDFKNCVAVKAIKGLSDLETELLAYDLMEEMRKIQCGECVLCLPAEFNIVQEASFSDKLNQVVEALKYNKLLCRSATTTAEWIARIAADPVSERRRKVVNHRNNRGKSSVLRTHSDAKGTSRGKGKKRNAPDDSSDATTPSPSRPTTKRQRTSYKQANREIPVEAQAQKAGEAATPRRSPATQKFSIGQQRIIPQQPNQNRMATTSRASTSGRYNNNPTTADAKLTHTNQNTSDAAHALAPAQSSQMNSPGRGKAGSSSTNPQWLTGFDGHRSSGDTCINIPPSVFGSDFDFLPSPYQQQLSQHEQATDNGATPQSTVGSNSALSDDDEDLAMLQPVARWNGEN</sequence>
<dbReference type="STRING" id="158607.A0A2P5HR68"/>
<dbReference type="AlphaFoldDB" id="A0A2P5HR68"/>
<reference evidence="2" key="1">
    <citation type="submission" date="2017-09" db="EMBL/GenBank/DDBJ databases">
        <title>Polyketide synthases of a Diaporthe helianthi virulent isolate.</title>
        <authorList>
            <person name="Baroncelli R."/>
        </authorList>
    </citation>
    <scope>NUCLEOTIDE SEQUENCE [LARGE SCALE GENOMIC DNA]</scope>
    <source>
        <strain evidence="2">7/96</strain>
    </source>
</reference>
<feature type="region of interest" description="Disordered" evidence="1">
    <location>
        <begin position="609"/>
        <end position="645"/>
    </location>
</feature>
<evidence type="ECO:0000256" key="1">
    <source>
        <dbReference type="SAM" id="MobiDB-lite"/>
    </source>
</evidence>
<accession>A0A2P5HR68</accession>